<evidence type="ECO:0000256" key="1">
    <source>
        <dbReference type="SAM" id="MobiDB-lite"/>
    </source>
</evidence>
<comment type="caution">
    <text evidence="2">The sequence shown here is derived from an EMBL/GenBank/DDBJ whole genome shotgun (WGS) entry which is preliminary data.</text>
</comment>
<sequence>MSTNNQVGQSSRANMPPDYIRNTATALHDSSHSFHPHPSNHPFIPVLARLPQTEPNHINTHKHKTPGIEGHPKHHPGRRIYSP</sequence>
<organism evidence="2 3">
    <name type="scientific">Oculimacula yallundae</name>
    <dbReference type="NCBI Taxonomy" id="86028"/>
    <lineage>
        <taxon>Eukaryota</taxon>
        <taxon>Fungi</taxon>
        <taxon>Dikarya</taxon>
        <taxon>Ascomycota</taxon>
        <taxon>Pezizomycotina</taxon>
        <taxon>Leotiomycetes</taxon>
        <taxon>Helotiales</taxon>
        <taxon>Ploettnerulaceae</taxon>
        <taxon>Oculimacula</taxon>
    </lineage>
</organism>
<gene>
    <name evidence="2" type="ORF">VTL71DRAFT_15459</name>
</gene>
<protein>
    <submittedName>
        <fullName evidence="2">Uncharacterized protein</fullName>
    </submittedName>
</protein>
<evidence type="ECO:0000313" key="3">
    <source>
        <dbReference type="Proteomes" id="UP001595075"/>
    </source>
</evidence>
<accession>A0ABR4CIR2</accession>
<dbReference type="EMBL" id="JAZHXI010000008">
    <property type="protein sequence ID" value="KAL2069121.1"/>
    <property type="molecule type" value="Genomic_DNA"/>
</dbReference>
<proteinExistence type="predicted"/>
<feature type="compositionally biased region" description="Basic residues" evidence="1">
    <location>
        <begin position="72"/>
        <end position="83"/>
    </location>
</feature>
<evidence type="ECO:0000313" key="2">
    <source>
        <dbReference type="EMBL" id="KAL2069121.1"/>
    </source>
</evidence>
<keyword evidence="3" id="KW-1185">Reference proteome</keyword>
<name>A0ABR4CIR2_9HELO</name>
<feature type="region of interest" description="Disordered" evidence="1">
    <location>
        <begin position="56"/>
        <end position="83"/>
    </location>
</feature>
<reference evidence="2 3" key="1">
    <citation type="journal article" date="2024" name="Commun. Biol.">
        <title>Comparative genomic analysis of thermophilic fungi reveals convergent evolutionary adaptations and gene losses.</title>
        <authorList>
            <person name="Steindorff A.S."/>
            <person name="Aguilar-Pontes M.V."/>
            <person name="Robinson A.J."/>
            <person name="Andreopoulos B."/>
            <person name="LaButti K."/>
            <person name="Kuo A."/>
            <person name="Mondo S."/>
            <person name="Riley R."/>
            <person name="Otillar R."/>
            <person name="Haridas S."/>
            <person name="Lipzen A."/>
            <person name="Grimwood J."/>
            <person name="Schmutz J."/>
            <person name="Clum A."/>
            <person name="Reid I.D."/>
            <person name="Moisan M.C."/>
            <person name="Butler G."/>
            <person name="Nguyen T.T.M."/>
            <person name="Dewar K."/>
            <person name="Conant G."/>
            <person name="Drula E."/>
            <person name="Henrissat B."/>
            <person name="Hansel C."/>
            <person name="Singer S."/>
            <person name="Hutchinson M.I."/>
            <person name="de Vries R.P."/>
            <person name="Natvig D.O."/>
            <person name="Powell A.J."/>
            <person name="Tsang A."/>
            <person name="Grigoriev I.V."/>
        </authorList>
    </citation>
    <scope>NUCLEOTIDE SEQUENCE [LARGE SCALE GENOMIC DNA]</scope>
    <source>
        <strain evidence="2 3">CBS 494.80</strain>
    </source>
</reference>
<dbReference type="Proteomes" id="UP001595075">
    <property type="component" value="Unassembled WGS sequence"/>
</dbReference>